<protein>
    <submittedName>
        <fullName evidence="3">LPXTG cell wall anchor domain-containing protein</fullName>
    </submittedName>
</protein>
<evidence type="ECO:0000256" key="1">
    <source>
        <dbReference type="SAM" id="MobiDB-lite"/>
    </source>
</evidence>
<feature type="region of interest" description="Disordered" evidence="1">
    <location>
        <begin position="150"/>
        <end position="272"/>
    </location>
</feature>
<keyword evidence="2" id="KW-0472">Membrane</keyword>
<evidence type="ECO:0000313" key="4">
    <source>
        <dbReference type="Proteomes" id="UP000734511"/>
    </source>
</evidence>
<evidence type="ECO:0000256" key="2">
    <source>
        <dbReference type="SAM" id="Phobius"/>
    </source>
</evidence>
<organism evidence="3 4">
    <name type="scientific">Actinacidiphila epipremni</name>
    <dbReference type="NCBI Taxonomy" id="2053013"/>
    <lineage>
        <taxon>Bacteria</taxon>
        <taxon>Bacillati</taxon>
        <taxon>Actinomycetota</taxon>
        <taxon>Actinomycetes</taxon>
        <taxon>Kitasatosporales</taxon>
        <taxon>Streptomycetaceae</taxon>
        <taxon>Actinacidiphila</taxon>
    </lineage>
</organism>
<name>A0ABX0ZXS9_9ACTN</name>
<gene>
    <name evidence="3" type="ORF">HCN08_24440</name>
</gene>
<reference evidence="3 4" key="1">
    <citation type="submission" date="2020-03" db="EMBL/GenBank/DDBJ databases">
        <title>WGS of actinomycetes isolated from Thailand.</title>
        <authorList>
            <person name="Thawai C."/>
        </authorList>
    </citation>
    <scope>NUCLEOTIDE SEQUENCE [LARGE SCALE GENOMIC DNA]</scope>
    <source>
        <strain evidence="3 4">PRB2-1</strain>
    </source>
</reference>
<proteinExistence type="predicted"/>
<sequence>MRAITKRAVGVAATIGSITAVVTLGGIGTASADGGRGGNNGGGSNNCSNVGIEYKVDGGQWTRSGRINGDTPPTKITVRLTDKPGKNCQYNVSLASYSAEGPAWENSGHQAFLGWDTVTLSKNKTSAKLDVSGSAPTCFGQVDLYGNGTEYDGGSGRGHGPLPHYPNSATPTDLITAWNGGHECQGTPTPTPTETTPTPTATETTTTPTPTATETTGTPTPTATETTGTPSPSVSDTSSPSPSASVPTSTVAPTGTPSVPPATSGTGNLAETGSNSSQNVAFIGGGAALLVVGGGAVYFARRRNGGAHS</sequence>
<dbReference type="RefSeq" id="WP_167985379.1">
    <property type="nucleotide sequence ID" value="NZ_JAATEJ010000022.1"/>
</dbReference>
<feature type="transmembrane region" description="Helical" evidence="2">
    <location>
        <begin position="280"/>
        <end position="300"/>
    </location>
</feature>
<dbReference type="NCBIfam" id="TIGR01167">
    <property type="entry name" value="LPXTG_anchor"/>
    <property type="match status" value="1"/>
</dbReference>
<evidence type="ECO:0000313" key="3">
    <source>
        <dbReference type="EMBL" id="NJP46529.1"/>
    </source>
</evidence>
<dbReference type="Proteomes" id="UP000734511">
    <property type="component" value="Unassembled WGS sequence"/>
</dbReference>
<comment type="caution">
    <text evidence="3">The sequence shown here is derived from an EMBL/GenBank/DDBJ whole genome shotgun (WGS) entry which is preliminary data.</text>
</comment>
<keyword evidence="4" id="KW-1185">Reference proteome</keyword>
<feature type="compositionally biased region" description="Low complexity" evidence="1">
    <location>
        <begin position="186"/>
        <end position="254"/>
    </location>
</feature>
<accession>A0ABX0ZXS9</accession>
<keyword evidence="2" id="KW-1133">Transmembrane helix</keyword>
<dbReference type="NCBIfam" id="NF041528">
    <property type="entry name" value="strep_LAETG"/>
    <property type="match status" value="1"/>
</dbReference>
<feature type="compositionally biased region" description="Polar residues" evidence="1">
    <location>
        <begin position="255"/>
        <end position="272"/>
    </location>
</feature>
<keyword evidence="2" id="KW-0812">Transmembrane</keyword>
<dbReference type="EMBL" id="JAATEJ010000022">
    <property type="protein sequence ID" value="NJP46529.1"/>
    <property type="molecule type" value="Genomic_DNA"/>
</dbReference>